<dbReference type="AlphaFoldDB" id="A0AAW8NNV0"/>
<gene>
    <name evidence="4" type="ORF">OS133_12255</name>
    <name evidence="5" type="ORF">OS134_00115</name>
</gene>
<evidence type="ECO:0000313" key="7">
    <source>
        <dbReference type="Proteomes" id="UP001271263"/>
    </source>
</evidence>
<protein>
    <submittedName>
        <fullName evidence="4">Hpt domain-containing protein</fullName>
    </submittedName>
</protein>
<evidence type="ECO:0000259" key="3">
    <source>
        <dbReference type="PROSITE" id="PS50894"/>
    </source>
</evidence>
<evidence type="ECO:0000313" key="6">
    <source>
        <dbReference type="Proteomes" id="UP001259340"/>
    </source>
</evidence>
<dbReference type="InterPro" id="IPR036641">
    <property type="entry name" value="HPT_dom_sf"/>
</dbReference>
<dbReference type="Proteomes" id="UP001271263">
    <property type="component" value="Unassembled WGS sequence"/>
</dbReference>
<accession>A0AAW8NNV0</accession>
<keyword evidence="1" id="KW-0902">Two-component regulatory system</keyword>
<dbReference type="EMBL" id="JAPMLD010000001">
    <property type="protein sequence ID" value="MDW4822479.1"/>
    <property type="molecule type" value="Genomic_DNA"/>
</dbReference>
<name>A0AAW8NNV0_9GAMM</name>
<feature type="domain" description="HPt" evidence="3">
    <location>
        <begin position="15"/>
        <end position="117"/>
    </location>
</feature>
<evidence type="ECO:0000256" key="2">
    <source>
        <dbReference type="PROSITE-ProRule" id="PRU00110"/>
    </source>
</evidence>
<dbReference type="RefSeq" id="WP_310655006.1">
    <property type="nucleotide sequence ID" value="NZ_JAPMLA010000008.1"/>
</dbReference>
<dbReference type="PROSITE" id="PS50894">
    <property type="entry name" value="HPT"/>
    <property type="match status" value="1"/>
</dbReference>
<dbReference type="EMBL" id="JAPMLE010000001">
    <property type="protein sequence ID" value="MDR8524397.1"/>
    <property type="molecule type" value="Genomic_DNA"/>
</dbReference>
<reference evidence="5 7" key="1">
    <citation type="journal article" date="2022" name="bioRxiv">
        <title>Prophages regulate Shewanella fidelis 3313 motility and biofilm formation: implications for gut colonization dynamics in Ciona robusta.</title>
        <authorList>
            <person name="Natarajan O."/>
            <person name="Gibboney S.L."/>
            <person name="Young M.N."/>
            <person name="Lim S.J."/>
            <person name="Pluta N."/>
            <person name="Atkinson C.G."/>
            <person name="Leigh B.A."/>
            <person name="Liberti A."/>
            <person name="Kees E.D."/>
            <person name="Breitbart M."/>
            <person name="Gralnick J.A."/>
            <person name="Dishaw L.J."/>
        </authorList>
    </citation>
    <scope>NUCLEOTIDE SEQUENCE [LARGE SCALE GENOMIC DNA]</scope>
    <source>
        <strain evidence="5 7">JG4066</strain>
    </source>
</reference>
<keyword evidence="7" id="KW-1185">Reference proteome</keyword>
<evidence type="ECO:0000313" key="4">
    <source>
        <dbReference type="EMBL" id="MDR8524397.1"/>
    </source>
</evidence>
<dbReference type="InterPro" id="IPR008207">
    <property type="entry name" value="Sig_transdc_His_kin_Hpt_dom"/>
</dbReference>
<reference evidence="4" key="2">
    <citation type="submission" date="2022-11" db="EMBL/GenBank/DDBJ databases">
        <title>Prophages regulate Shewanella fidelis motility and biofilm formation: implications for gut colonization dynamics in Ciona robusta.</title>
        <authorList>
            <person name="Natarajan O."/>
            <person name="Gibboney S.L."/>
            <person name="Young M.N."/>
            <person name="Lim S.J."/>
            <person name="Pluta N."/>
            <person name="Atkinson C.G.F."/>
            <person name="Leigh B.A."/>
            <person name="Liberti A."/>
            <person name="Kees E."/>
            <person name="Breitbart M."/>
            <person name="Gralnick J."/>
            <person name="Dishaw L.J."/>
        </authorList>
    </citation>
    <scope>NUCLEOTIDE SEQUENCE</scope>
    <source>
        <strain evidence="4">3313</strain>
    </source>
</reference>
<organism evidence="4 6">
    <name type="scientific">Shewanella fidelis</name>
    <dbReference type="NCBI Taxonomy" id="173509"/>
    <lineage>
        <taxon>Bacteria</taxon>
        <taxon>Pseudomonadati</taxon>
        <taxon>Pseudomonadota</taxon>
        <taxon>Gammaproteobacteria</taxon>
        <taxon>Alteromonadales</taxon>
        <taxon>Shewanellaceae</taxon>
        <taxon>Shewanella</taxon>
    </lineage>
</organism>
<dbReference type="Proteomes" id="UP001259340">
    <property type="component" value="Unassembled WGS sequence"/>
</dbReference>
<dbReference type="GO" id="GO:0000160">
    <property type="term" value="P:phosphorelay signal transduction system"/>
    <property type="evidence" value="ECO:0007669"/>
    <property type="project" value="UniProtKB-KW"/>
</dbReference>
<sequence>MIDEAVLNELTSMLGEEATQRMLLVYTTEVQERLKVLAQISQAIKADEAIDFAEVEIQAHTLKSSSASFGAIEFSAHAEILEHAAKAHDAAKVTQQLVTLSELGVETLRFYAERLAP</sequence>
<dbReference type="Pfam" id="PF01627">
    <property type="entry name" value="Hpt"/>
    <property type="match status" value="1"/>
</dbReference>
<evidence type="ECO:0000313" key="5">
    <source>
        <dbReference type="EMBL" id="MDW4822479.1"/>
    </source>
</evidence>
<dbReference type="Gene3D" id="1.20.120.160">
    <property type="entry name" value="HPT domain"/>
    <property type="match status" value="1"/>
</dbReference>
<dbReference type="SUPFAM" id="SSF47226">
    <property type="entry name" value="Histidine-containing phosphotransfer domain, HPT domain"/>
    <property type="match status" value="1"/>
</dbReference>
<dbReference type="GO" id="GO:0004672">
    <property type="term" value="F:protein kinase activity"/>
    <property type="evidence" value="ECO:0007669"/>
    <property type="project" value="UniProtKB-ARBA"/>
</dbReference>
<comment type="caution">
    <text evidence="4">The sequence shown here is derived from an EMBL/GenBank/DDBJ whole genome shotgun (WGS) entry which is preliminary data.</text>
</comment>
<feature type="modified residue" description="Phosphohistidine" evidence="2">
    <location>
        <position position="60"/>
    </location>
</feature>
<proteinExistence type="predicted"/>
<evidence type="ECO:0000256" key="1">
    <source>
        <dbReference type="ARBA" id="ARBA00023012"/>
    </source>
</evidence>
<keyword evidence="2" id="KW-0597">Phosphoprotein</keyword>